<dbReference type="GO" id="GO:0031625">
    <property type="term" value="F:ubiquitin protein ligase binding"/>
    <property type="evidence" value="ECO:0007669"/>
    <property type="project" value="TreeGrafter"/>
</dbReference>
<dbReference type="GO" id="GO:0005886">
    <property type="term" value="C:plasma membrane"/>
    <property type="evidence" value="ECO:0007669"/>
    <property type="project" value="TreeGrafter"/>
</dbReference>
<dbReference type="PANTHER" id="PTHR11188:SF17">
    <property type="entry name" value="FI21816P1"/>
    <property type="match status" value="1"/>
</dbReference>
<name>A0AAD5XRM9_9FUNG</name>
<dbReference type="Gene3D" id="2.60.40.640">
    <property type="match status" value="1"/>
</dbReference>
<evidence type="ECO:0000313" key="2">
    <source>
        <dbReference type="EMBL" id="KAJ3180488.1"/>
    </source>
</evidence>
<dbReference type="InterPro" id="IPR050357">
    <property type="entry name" value="Arrestin_domain-protein"/>
</dbReference>
<evidence type="ECO:0000313" key="3">
    <source>
        <dbReference type="Proteomes" id="UP001212152"/>
    </source>
</evidence>
<gene>
    <name evidence="2" type="ORF">HDU87_001997</name>
</gene>
<dbReference type="EMBL" id="JADGJQ010000016">
    <property type="protein sequence ID" value="KAJ3180488.1"/>
    <property type="molecule type" value="Genomic_DNA"/>
</dbReference>
<sequence>MSVPLTSWIMTLPGQTPAQIDTYDIQLDKPEVVLSEDGVVAAGEASLLERLEGVVRLHLNEPLPGVKAVSFRFVAGAVAKYDDVEFNANLRGPERLFDRTIALWDADDPENPSRILGADYHEFRFALKIPGHMPPSLRYPRGQVQYMLVAAIEWEPTVCGFTVPFWSWSPVTTKREVPVRKVPGKLECIVRRLKELGVDEKRVSVLSDDAADGDNGGIPSTTGRTVWSPVPEVAVSIPTRHATTATIVPVMVDLFDGASLVSFRWTLRQQANFEYKYNIAVRGPIDSPNNAITTKNREERFVLKNAFTFRPDEHDDGAAADATHHPIYIPLVNAPDGAQRHDVQTELVEDLETTVMTVRHFAKLEVVYRLKDASSTDQDIEAEIELPIVLYIPPTHPTVSPIPAPIAVAAQAAGDESAQPPAYAEDTAQPPPPTYAGDETTDSAGVRRRRV</sequence>
<dbReference type="Proteomes" id="UP001212152">
    <property type="component" value="Unassembled WGS sequence"/>
</dbReference>
<reference evidence="2" key="1">
    <citation type="submission" date="2020-05" db="EMBL/GenBank/DDBJ databases">
        <title>Phylogenomic resolution of chytrid fungi.</title>
        <authorList>
            <person name="Stajich J.E."/>
            <person name="Amses K."/>
            <person name="Simmons R."/>
            <person name="Seto K."/>
            <person name="Myers J."/>
            <person name="Bonds A."/>
            <person name="Quandt C.A."/>
            <person name="Barry K."/>
            <person name="Liu P."/>
            <person name="Grigoriev I."/>
            <person name="Longcore J.E."/>
            <person name="James T.Y."/>
        </authorList>
    </citation>
    <scope>NUCLEOTIDE SEQUENCE</scope>
    <source>
        <strain evidence="2">JEL0379</strain>
    </source>
</reference>
<dbReference type="InterPro" id="IPR014752">
    <property type="entry name" value="Arrestin-like_C"/>
</dbReference>
<dbReference type="PANTHER" id="PTHR11188">
    <property type="entry name" value="ARRESTIN DOMAIN CONTAINING PROTEIN"/>
    <property type="match status" value="1"/>
</dbReference>
<organism evidence="2 3">
    <name type="scientific">Geranomyces variabilis</name>
    <dbReference type="NCBI Taxonomy" id="109894"/>
    <lineage>
        <taxon>Eukaryota</taxon>
        <taxon>Fungi</taxon>
        <taxon>Fungi incertae sedis</taxon>
        <taxon>Chytridiomycota</taxon>
        <taxon>Chytridiomycota incertae sedis</taxon>
        <taxon>Chytridiomycetes</taxon>
        <taxon>Spizellomycetales</taxon>
        <taxon>Powellomycetaceae</taxon>
        <taxon>Geranomyces</taxon>
    </lineage>
</organism>
<dbReference type="AlphaFoldDB" id="A0AAD5XRM9"/>
<protein>
    <recommendedName>
        <fullName evidence="4">Arrestin-like N-terminal domain-containing protein</fullName>
    </recommendedName>
</protein>
<evidence type="ECO:0000256" key="1">
    <source>
        <dbReference type="SAM" id="MobiDB-lite"/>
    </source>
</evidence>
<dbReference type="GO" id="GO:0070086">
    <property type="term" value="P:ubiquitin-dependent endocytosis"/>
    <property type="evidence" value="ECO:0007669"/>
    <property type="project" value="TreeGrafter"/>
</dbReference>
<feature type="region of interest" description="Disordered" evidence="1">
    <location>
        <begin position="410"/>
        <end position="451"/>
    </location>
</feature>
<accession>A0AAD5XRM9</accession>
<dbReference type="GO" id="GO:0005829">
    <property type="term" value="C:cytosol"/>
    <property type="evidence" value="ECO:0007669"/>
    <property type="project" value="TreeGrafter"/>
</dbReference>
<proteinExistence type="predicted"/>
<evidence type="ECO:0008006" key="4">
    <source>
        <dbReference type="Google" id="ProtNLM"/>
    </source>
</evidence>
<comment type="caution">
    <text evidence="2">The sequence shown here is derived from an EMBL/GenBank/DDBJ whole genome shotgun (WGS) entry which is preliminary data.</text>
</comment>
<keyword evidence="3" id="KW-1185">Reference proteome</keyword>
<dbReference type="GO" id="GO:0030674">
    <property type="term" value="F:protein-macromolecule adaptor activity"/>
    <property type="evidence" value="ECO:0007669"/>
    <property type="project" value="TreeGrafter"/>
</dbReference>